<feature type="non-terminal residue" evidence="2">
    <location>
        <position position="34"/>
    </location>
</feature>
<comment type="caution">
    <text evidence="2">The sequence shown here is derived from an EMBL/GenBank/DDBJ whole genome shotgun (WGS) entry which is preliminary data.</text>
</comment>
<evidence type="ECO:0000313" key="2">
    <source>
        <dbReference type="EMBL" id="GFH20924.1"/>
    </source>
</evidence>
<organism evidence="2 3">
    <name type="scientific">Haematococcus lacustris</name>
    <name type="common">Green alga</name>
    <name type="synonym">Haematococcus pluvialis</name>
    <dbReference type="NCBI Taxonomy" id="44745"/>
    <lineage>
        <taxon>Eukaryota</taxon>
        <taxon>Viridiplantae</taxon>
        <taxon>Chlorophyta</taxon>
        <taxon>core chlorophytes</taxon>
        <taxon>Chlorophyceae</taxon>
        <taxon>CS clade</taxon>
        <taxon>Chlamydomonadales</taxon>
        <taxon>Haematococcaceae</taxon>
        <taxon>Haematococcus</taxon>
    </lineage>
</organism>
<proteinExistence type="predicted"/>
<name>A0A699ZQC2_HAELA</name>
<keyword evidence="3" id="KW-1185">Reference proteome</keyword>
<feature type="non-terminal residue" evidence="2">
    <location>
        <position position="1"/>
    </location>
</feature>
<evidence type="ECO:0000256" key="1">
    <source>
        <dbReference type="SAM" id="MobiDB-lite"/>
    </source>
</evidence>
<feature type="region of interest" description="Disordered" evidence="1">
    <location>
        <begin position="1"/>
        <end position="34"/>
    </location>
</feature>
<protein>
    <submittedName>
        <fullName evidence="2">Uncharacterized protein</fullName>
    </submittedName>
</protein>
<evidence type="ECO:0000313" key="3">
    <source>
        <dbReference type="Proteomes" id="UP000485058"/>
    </source>
</evidence>
<sequence length="34" mass="3587">MATRVGATVQRHTAIGSPKDTGQTSEKRGLMAMV</sequence>
<dbReference type="AlphaFoldDB" id="A0A699ZQC2"/>
<gene>
    <name evidence="2" type="ORF">HaLaN_18132</name>
</gene>
<dbReference type="EMBL" id="BLLF01001726">
    <property type="protein sequence ID" value="GFH20924.1"/>
    <property type="molecule type" value="Genomic_DNA"/>
</dbReference>
<accession>A0A699ZQC2</accession>
<feature type="compositionally biased region" description="Basic and acidic residues" evidence="1">
    <location>
        <begin position="25"/>
        <end position="34"/>
    </location>
</feature>
<reference evidence="2 3" key="1">
    <citation type="submission" date="2020-02" db="EMBL/GenBank/DDBJ databases">
        <title>Draft genome sequence of Haematococcus lacustris strain NIES-144.</title>
        <authorList>
            <person name="Morimoto D."/>
            <person name="Nakagawa S."/>
            <person name="Yoshida T."/>
            <person name="Sawayama S."/>
        </authorList>
    </citation>
    <scope>NUCLEOTIDE SEQUENCE [LARGE SCALE GENOMIC DNA]</scope>
    <source>
        <strain evidence="2 3">NIES-144</strain>
    </source>
</reference>
<dbReference type="Proteomes" id="UP000485058">
    <property type="component" value="Unassembled WGS sequence"/>
</dbReference>